<protein>
    <submittedName>
        <fullName evidence="2">Uncharacterized protein</fullName>
    </submittedName>
</protein>
<dbReference type="EMBL" id="JH971385">
    <property type="protein sequence ID" value="EKM83974.1"/>
    <property type="molecule type" value="Genomic_DNA"/>
</dbReference>
<dbReference type="Proteomes" id="UP000008493">
    <property type="component" value="Unassembled WGS sequence"/>
</dbReference>
<gene>
    <name evidence="2" type="ORF">AGABI1DRAFT_110575</name>
</gene>
<proteinExistence type="predicted"/>
<feature type="compositionally biased region" description="Polar residues" evidence="1">
    <location>
        <begin position="1"/>
        <end position="18"/>
    </location>
</feature>
<feature type="compositionally biased region" description="Basic and acidic residues" evidence="1">
    <location>
        <begin position="74"/>
        <end position="89"/>
    </location>
</feature>
<evidence type="ECO:0000256" key="1">
    <source>
        <dbReference type="SAM" id="MobiDB-lite"/>
    </source>
</evidence>
<feature type="region of interest" description="Disordered" evidence="1">
    <location>
        <begin position="48"/>
        <end position="89"/>
    </location>
</feature>
<feature type="region of interest" description="Disordered" evidence="1">
    <location>
        <begin position="1"/>
        <end position="23"/>
    </location>
</feature>
<dbReference type="InParanoid" id="K5WAQ7"/>
<dbReference type="GeneID" id="18822988"/>
<name>K5WAQ7_AGABU</name>
<evidence type="ECO:0000313" key="3">
    <source>
        <dbReference type="Proteomes" id="UP000008493"/>
    </source>
</evidence>
<keyword evidence="3" id="KW-1185">Reference proteome</keyword>
<dbReference type="OMA" id="KAPTRND"/>
<evidence type="ECO:0000313" key="2">
    <source>
        <dbReference type="EMBL" id="EKM83974.1"/>
    </source>
</evidence>
<sequence>MASATPSNHSDNPTSTDPQPLIDYSRALHEYTLQRWLEALKAREEERNRLRLEQQRTMQRQPTQDTPARNKAPTRNDDYKDVEERDKTP</sequence>
<dbReference type="AlphaFoldDB" id="K5WAQ7"/>
<feature type="compositionally biased region" description="Polar residues" evidence="1">
    <location>
        <begin position="57"/>
        <end position="67"/>
    </location>
</feature>
<accession>K5WAQ7</accession>
<dbReference type="KEGG" id="abp:AGABI1DRAFT110575"/>
<organism evidence="2 3">
    <name type="scientific">Agaricus bisporus var. burnettii (strain JB137-S8 / ATCC MYA-4627 / FGSC 10392)</name>
    <name type="common">White button mushroom</name>
    <dbReference type="NCBI Taxonomy" id="597362"/>
    <lineage>
        <taxon>Eukaryota</taxon>
        <taxon>Fungi</taxon>
        <taxon>Dikarya</taxon>
        <taxon>Basidiomycota</taxon>
        <taxon>Agaricomycotina</taxon>
        <taxon>Agaricomycetes</taxon>
        <taxon>Agaricomycetidae</taxon>
        <taxon>Agaricales</taxon>
        <taxon>Agaricineae</taxon>
        <taxon>Agaricaceae</taxon>
        <taxon>Agaricus</taxon>
    </lineage>
</organism>
<dbReference type="HOGENOM" id="CLU_2454190_0_0_1"/>
<dbReference type="RefSeq" id="XP_007325717.1">
    <property type="nucleotide sequence ID" value="XM_007325655.1"/>
</dbReference>
<reference evidence="3" key="1">
    <citation type="journal article" date="2012" name="Proc. Natl. Acad. Sci. U.S.A.">
        <title>Genome sequence of the button mushroom Agaricus bisporus reveals mechanisms governing adaptation to a humic-rich ecological niche.</title>
        <authorList>
            <person name="Morin E."/>
            <person name="Kohler A."/>
            <person name="Baker A.R."/>
            <person name="Foulongne-Oriol M."/>
            <person name="Lombard V."/>
            <person name="Nagy L.G."/>
            <person name="Ohm R.A."/>
            <person name="Patyshakuliyeva A."/>
            <person name="Brun A."/>
            <person name="Aerts A.L."/>
            <person name="Bailey A.M."/>
            <person name="Billette C."/>
            <person name="Coutinho P.M."/>
            <person name="Deakin G."/>
            <person name="Doddapaneni H."/>
            <person name="Floudas D."/>
            <person name="Grimwood J."/>
            <person name="Hilden K."/>
            <person name="Kuees U."/>
            <person name="LaButti K.M."/>
            <person name="Lapidus A."/>
            <person name="Lindquist E.A."/>
            <person name="Lucas S.M."/>
            <person name="Murat C."/>
            <person name="Riley R.W."/>
            <person name="Salamov A.A."/>
            <person name="Schmutz J."/>
            <person name="Subramanian V."/>
            <person name="Woesten H.A.B."/>
            <person name="Xu J."/>
            <person name="Eastwood D.C."/>
            <person name="Foster G.D."/>
            <person name="Sonnenberg A.S."/>
            <person name="Cullen D."/>
            <person name="de Vries R.P."/>
            <person name="Lundell T."/>
            <person name="Hibbett D.S."/>
            <person name="Henrissat B."/>
            <person name="Burton K.S."/>
            <person name="Kerrigan R.W."/>
            <person name="Challen M.P."/>
            <person name="Grigoriev I.V."/>
            <person name="Martin F."/>
        </authorList>
    </citation>
    <scope>NUCLEOTIDE SEQUENCE [LARGE SCALE GENOMIC DNA]</scope>
    <source>
        <strain evidence="3">JB137-S8 / ATCC MYA-4627 / FGSC 10392</strain>
    </source>
</reference>